<organism evidence="9 10">
    <name type="scientific">Pholiota conissans</name>
    <dbReference type="NCBI Taxonomy" id="109636"/>
    <lineage>
        <taxon>Eukaryota</taxon>
        <taxon>Fungi</taxon>
        <taxon>Dikarya</taxon>
        <taxon>Basidiomycota</taxon>
        <taxon>Agaricomycotina</taxon>
        <taxon>Agaricomycetes</taxon>
        <taxon>Agaricomycetidae</taxon>
        <taxon>Agaricales</taxon>
        <taxon>Agaricineae</taxon>
        <taxon>Strophariaceae</taxon>
        <taxon>Pholiota</taxon>
    </lineage>
</organism>
<evidence type="ECO:0000256" key="4">
    <source>
        <dbReference type="ARBA" id="ARBA00044511"/>
    </source>
</evidence>
<comment type="caution">
    <text evidence="9">The sequence shown here is derived from an EMBL/GenBank/DDBJ whole genome shotgun (WGS) entry which is preliminary data.</text>
</comment>
<keyword evidence="2" id="KW-0677">Repeat</keyword>
<dbReference type="NCBIfam" id="TIGR00756">
    <property type="entry name" value="PPR"/>
    <property type="match status" value="3"/>
</dbReference>
<name>A0A9P5YXY5_9AGAR</name>
<feature type="repeat" description="PPR" evidence="5">
    <location>
        <begin position="503"/>
        <end position="537"/>
    </location>
</feature>
<dbReference type="Gene3D" id="1.25.40.10">
    <property type="entry name" value="Tetratricopeptide repeat domain"/>
    <property type="match status" value="5"/>
</dbReference>
<dbReference type="SUPFAM" id="SSF81901">
    <property type="entry name" value="HCP-like"/>
    <property type="match status" value="1"/>
</dbReference>
<dbReference type="OrthoDB" id="411857at2759"/>
<evidence type="ECO:0000256" key="5">
    <source>
        <dbReference type="PROSITE-ProRule" id="PRU00708"/>
    </source>
</evidence>
<feature type="compositionally biased region" description="Gly residues" evidence="6">
    <location>
        <begin position="40"/>
        <end position="53"/>
    </location>
</feature>
<feature type="repeat" description="PPR" evidence="5">
    <location>
        <begin position="1078"/>
        <end position="1113"/>
    </location>
</feature>
<evidence type="ECO:0000256" key="2">
    <source>
        <dbReference type="ARBA" id="ARBA00022737"/>
    </source>
</evidence>
<feature type="region of interest" description="Disordered" evidence="6">
    <location>
        <begin position="180"/>
        <end position="218"/>
    </location>
</feature>
<dbReference type="InterPro" id="IPR057027">
    <property type="entry name" value="TPR_mt"/>
</dbReference>
<feature type="region of interest" description="Disordered" evidence="6">
    <location>
        <begin position="27"/>
        <end position="56"/>
    </location>
</feature>
<feature type="compositionally biased region" description="Basic and acidic residues" evidence="6">
    <location>
        <begin position="201"/>
        <end position="218"/>
    </location>
</feature>
<evidence type="ECO:0000259" key="8">
    <source>
        <dbReference type="Pfam" id="PF23276"/>
    </source>
</evidence>
<evidence type="ECO:0000256" key="1">
    <source>
        <dbReference type="ARBA" id="ARBA00006192"/>
    </source>
</evidence>
<dbReference type="PANTHER" id="PTHR47447:SF17">
    <property type="entry name" value="OS12G0638900 PROTEIN"/>
    <property type="match status" value="1"/>
</dbReference>
<dbReference type="InterPro" id="IPR011990">
    <property type="entry name" value="TPR-like_helical_dom_sf"/>
</dbReference>
<comment type="function">
    <text evidence="3">Regulates mitochondrial small subunit maturation by controlling 15S rRNA 5'-end processing. Localizes to the 5' precursor of the 15S rRNA in a position that is subsequently occupied by mS47 in the mature yeast mtSSU. Uses structure and sequence-specific RNA recognition, binding to a single-stranded region of the precursor and specifically recognizing bases -6 to -1. The exchange of Ccm1 for mS47 is coupled to the irreversible removal of precursor rRNA that is accompanied by conformational changes of the mitoribosomal proteins uS5m and mS26. These conformational changes signal completion of 5'-end rRNA processing through protection of the mature 5'-end of the 15S rRNA and stabilization of mS47. The removal of the 5' precursor together with the dissociation of Ccm1 may be catalyzed by the 5'-3' exoribonuclease Pet127. Involved in the specific removal of group I introns in mitochondrial encoded transcripts.</text>
</comment>
<feature type="repeat" description="PPR" evidence="5">
    <location>
        <begin position="458"/>
        <end position="488"/>
    </location>
</feature>
<proteinExistence type="inferred from homology"/>
<feature type="repeat" description="PPR" evidence="5">
    <location>
        <begin position="1043"/>
        <end position="1077"/>
    </location>
</feature>
<dbReference type="InterPro" id="IPR033443">
    <property type="entry name" value="PROP1-like_PPR_dom"/>
</dbReference>
<dbReference type="Pfam" id="PF17177">
    <property type="entry name" value="PPR_long"/>
    <property type="match status" value="1"/>
</dbReference>
<reference evidence="9" key="1">
    <citation type="submission" date="2020-11" db="EMBL/GenBank/DDBJ databases">
        <authorList>
            <consortium name="DOE Joint Genome Institute"/>
            <person name="Ahrendt S."/>
            <person name="Riley R."/>
            <person name="Andreopoulos W."/>
            <person name="Labutti K."/>
            <person name="Pangilinan J."/>
            <person name="Ruiz-Duenas F.J."/>
            <person name="Barrasa J.M."/>
            <person name="Sanchez-Garcia M."/>
            <person name="Camarero S."/>
            <person name="Miyauchi S."/>
            <person name="Serrano A."/>
            <person name="Linde D."/>
            <person name="Babiker R."/>
            <person name="Drula E."/>
            <person name="Ayuso-Fernandez I."/>
            <person name="Pacheco R."/>
            <person name="Padilla G."/>
            <person name="Ferreira P."/>
            <person name="Barriuso J."/>
            <person name="Kellner H."/>
            <person name="Castanera R."/>
            <person name="Alfaro M."/>
            <person name="Ramirez L."/>
            <person name="Pisabarro A.G."/>
            <person name="Kuo A."/>
            <person name="Tritt A."/>
            <person name="Lipzen A."/>
            <person name="He G."/>
            <person name="Yan M."/>
            <person name="Ng V."/>
            <person name="Cullen D."/>
            <person name="Martin F."/>
            <person name="Rosso M.-N."/>
            <person name="Henrissat B."/>
            <person name="Hibbett D."/>
            <person name="Martinez A.T."/>
            <person name="Grigoriev I.V."/>
        </authorList>
    </citation>
    <scope>NUCLEOTIDE SEQUENCE</scope>
    <source>
        <strain evidence="9">CIRM-BRFM 674</strain>
    </source>
</reference>
<dbReference type="Proteomes" id="UP000807469">
    <property type="component" value="Unassembled WGS sequence"/>
</dbReference>
<protein>
    <recommendedName>
        <fullName evidence="11">Pentatricopeptide repeat-containing protein</fullName>
    </recommendedName>
</protein>
<accession>A0A9P5YXY5</accession>
<evidence type="ECO:0000256" key="6">
    <source>
        <dbReference type="SAM" id="MobiDB-lite"/>
    </source>
</evidence>
<dbReference type="Pfam" id="PF23276">
    <property type="entry name" value="TPR_24"/>
    <property type="match status" value="1"/>
</dbReference>
<evidence type="ECO:0000313" key="9">
    <source>
        <dbReference type="EMBL" id="KAF9475906.1"/>
    </source>
</evidence>
<gene>
    <name evidence="9" type="ORF">BDN70DRAFT_813231</name>
</gene>
<evidence type="ECO:0000313" key="10">
    <source>
        <dbReference type="Proteomes" id="UP000807469"/>
    </source>
</evidence>
<comment type="subunit">
    <text evidence="4">Binds to mitochondrial small subunit 15S rRNA.</text>
</comment>
<comment type="similarity">
    <text evidence="1">Belongs to the CCM1 family.</text>
</comment>
<feature type="domain" description="Pentatricopeptide repeat-containing protein-mitochondrial" evidence="8">
    <location>
        <begin position="1178"/>
        <end position="1286"/>
    </location>
</feature>
<evidence type="ECO:0008006" key="11">
    <source>
        <dbReference type="Google" id="ProtNLM"/>
    </source>
</evidence>
<feature type="domain" description="PROP1-like PPR" evidence="7">
    <location>
        <begin position="1022"/>
        <end position="1123"/>
    </location>
</feature>
<dbReference type="PANTHER" id="PTHR47447">
    <property type="entry name" value="OS03G0856100 PROTEIN"/>
    <property type="match status" value="1"/>
</dbReference>
<dbReference type="Pfam" id="PF01535">
    <property type="entry name" value="PPR"/>
    <property type="match status" value="3"/>
</dbReference>
<dbReference type="PROSITE" id="PS51375">
    <property type="entry name" value="PPR"/>
    <property type="match status" value="4"/>
</dbReference>
<evidence type="ECO:0000256" key="3">
    <source>
        <dbReference type="ARBA" id="ARBA00044493"/>
    </source>
</evidence>
<sequence length="1372" mass="149837">MLPHILHSTGRAVAIVHNQTNAIRNVLQPKSSGPSSGSGSTWGNGPGPGGSKYGAGSRFHAGYNNAGRAVIQANAVTSHDGQSIQADDQEELAPKRSILPTSGRKPRMRSSSVSMGSGRKERGEKLGVLKTVQLHTRGKHAFAPDTMASAKERLLAEPLPVVPPTTQPLLVRRNSTSAPLSPLLKGAEAPVPSPAASKQAEAPKRSTKEEKKAPKHTGPFEKEISHLRYLANTGDNEGIAKAVRQLLAKHEKPSVEVFNAILSAYAKTRAEGSPLGPIIDVYNVMLNKSVLPNVETYETLILVLTTRDQEIHRVKLSMDVRMKKRPLIGRSESTSEELDQERRAQLEKEDNFGSAMSLFEGVLAVGGKDQLQPGTFVRLMSCAANHSDVHAAIHIFAQLESLQIPVAIPVYRYLILVFSNNGQIDQAEEIFKSFLEAGTRNRLARYPASLAHTGRQAQIMVWNTMIEAYFRAGAPEKAIELVDQVLRSEAGNNFTAADVPIPTSSMFSTVINGFLQSGDIASALSWFDKLLSQRATPADPFEGLSGVVMRPDGYAWFLMLDALAEKGQIEDLNRLFKVLKSVHAEDNIAISRTIRLIFYTANLEHVRNGNVDRETAIEALKYLLQDLEETRQAEQPMPLNKLSRMVATELVALGELDFASRVYYDGTVEYFTSGRVSQSDAPRLVAEAVAGNTQAFIERVYHAVYTGTGTLSFVSALLLARLAFQLELKHDLLFAPVLLNAYGLAKNDGSLGQLVLSPEDWDVLFTYASYFEINALDGNPAALPQIAGFAFAGVLSLLEDFQGQGAGFESLSGDARQRVVGAVDRVLGPEARQELFASYGSAYLETAQHYDELRYRALENAVVQAADMLNPVEAQLAPLEEPQPLQTDAYLSQAIFKALGPPTGTALPAALEKAYTLFENGAKKGMAPAIFDICRLIEGSGRLKDLDKVRELYTAAQSVLQTLAPEEQRYEWAAIENSMVIALAHAGHVDAAHVHRVRILEQGLAPSADAYGILVQLVKDTTDDTSGAISLFQEAVERGVKPNMYLYNNIISKLSKARKADYALELFQQMKASGVRVSSITYGTVIGACARVGDVASAESLFKEMTRSRNFKPRVPPYNTMMQLHTTTKPNRTSALYYYNEMRKAGVRPSAHTYKLLLDTYGSLEPVALEPMEKVFAELLEDTSVEVTGAHFASLINAYGCVSKDLDKAISIFESMGTYPRAPKPDAVAFEAIINAIVAHKQTDLLPVYVNKMVEAGVHMTAYIANFLIKGYANVGDLDKAREIFEALSNPPTGVAAPNNHAPHSPEMGSDVPVMAPVYREPSTWEVMVRAELGAGNRDAALDLLERLRERQYPEAVYSRISGILTDFSIPQ</sequence>
<evidence type="ECO:0000259" key="7">
    <source>
        <dbReference type="Pfam" id="PF17177"/>
    </source>
</evidence>
<dbReference type="EMBL" id="MU155314">
    <property type="protein sequence ID" value="KAF9475906.1"/>
    <property type="molecule type" value="Genomic_DNA"/>
</dbReference>
<keyword evidence="10" id="KW-1185">Reference proteome</keyword>
<dbReference type="SUPFAM" id="SSF48452">
    <property type="entry name" value="TPR-like"/>
    <property type="match status" value="1"/>
</dbReference>
<feature type="region of interest" description="Disordered" evidence="6">
    <location>
        <begin position="78"/>
        <end position="124"/>
    </location>
</feature>
<dbReference type="InterPro" id="IPR002885">
    <property type="entry name" value="PPR_rpt"/>
</dbReference>